<organism evidence="4 5">
    <name type="scientific">Helobdella robusta</name>
    <name type="common">Californian leech</name>
    <dbReference type="NCBI Taxonomy" id="6412"/>
    <lineage>
        <taxon>Eukaryota</taxon>
        <taxon>Metazoa</taxon>
        <taxon>Spiralia</taxon>
        <taxon>Lophotrochozoa</taxon>
        <taxon>Annelida</taxon>
        <taxon>Clitellata</taxon>
        <taxon>Hirudinea</taxon>
        <taxon>Rhynchobdellida</taxon>
        <taxon>Glossiphoniidae</taxon>
        <taxon>Helobdella</taxon>
    </lineage>
</organism>
<dbReference type="Pfam" id="PF00781">
    <property type="entry name" value="DAGK_cat"/>
    <property type="match status" value="1"/>
</dbReference>
<dbReference type="EMBL" id="KB096742">
    <property type="protein sequence ID" value="ESO02544.1"/>
    <property type="molecule type" value="Genomic_DNA"/>
</dbReference>
<dbReference type="PANTHER" id="PTHR12358:SF112">
    <property type="entry name" value="LD11247P-RELATED"/>
    <property type="match status" value="1"/>
</dbReference>
<dbReference type="HOGENOM" id="CLU_013399_1_0_1"/>
<reference evidence="5" key="1">
    <citation type="submission" date="2012-12" db="EMBL/GenBank/DDBJ databases">
        <authorList>
            <person name="Hellsten U."/>
            <person name="Grimwood J."/>
            <person name="Chapman J.A."/>
            <person name="Shapiro H."/>
            <person name="Aerts A."/>
            <person name="Otillar R.P."/>
            <person name="Terry A.Y."/>
            <person name="Boore J.L."/>
            <person name="Simakov O."/>
            <person name="Marletaz F."/>
            <person name="Cho S.-J."/>
            <person name="Edsinger-Gonzales E."/>
            <person name="Havlak P."/>
            <person name="Kuo D.-H."/>
            <person name="Larsson T."/>
            <person name="Lv J."/>
            <person name="Arendt D."/>
            <person name="Savage R."/>
            <person name="Osoegawa K."/>
            <person name="de Jong P."/>
            <person name="Lindberg D.R."/>
            <person name="Seaver E.C."/>
            <person name="Weisblat D.A."/>
            <person name="Putnam N.H."/>
            <person name="Grigoriev I.V."/>
            <person name="Rokhsar D.S."/>
        </authorList>
    </citation>
    <scope>NUCLEOTIDE SEQUENCE</scope>
</reference>
<dbReference type="OrthoDB" id="3853857at2759"/>
<feature type="domain" description="DAGKc" evidence="2">
    <location>
        <begin position="1"/>
        <end position="135"/>
    </location>
</feature>
<dbReference type="SUPFAM" id="SSF111331">
    <property type="entry name" value="NAD kinase/diacylglycerol kinase-like"/>
    <property type="match status" value="1"/>
</dbReference>
<dbReference type="SMART" id="SM00046">
    <property type="entry name" value="DAGKc"/>
    <property type="match status" value="1"/>
</dbReference>
<dbReference type="InterPro" id="IPR001206">
    <property type="entry name" value="Diacylglycerol_kinase_cat_dom"/>
</dbReference>
<evidence type="ECO:0000313" key="3">
    <source>
        <dbReference type="EMBL" id="ESO02544.1"/>
    </source>
</evidence>
<dbReference type="PROSITE" id="PS50146">
    <property type="entry name" value="DAGK"/>
    <property type="match status" value="1"/>
</dbReference>
<dbReference type="GO" id="GO:0016020">
    <property type="term" value="C:membrane"/>
    <property type="evidence" value="ECO:0000318"/>
    <property type="project" value="GO_Central"/>
</dbReference>
<evidence type="ECO:0000259" key="2">
    <source>
        <dbReference type="PROSITE" id="PS50146"/>
    </source>
</evidence>
<dbReference type="FunCoup" id="T1EE40">
    <property type="interactions" value="709"/>
</dbReference>
<proteinExistence type="predicted"/>
<name>T1EE40_HELRO</name>
<dbReference type="Gene3D" id="3.40.50.10330">
    <property type="entry name" value="Probable inorganic polyphosphate/atp-NAD kinase, domain 1"/>
    <property type="match status" value="1"/>
</dbReference>
<dbReference type="GO" id="GO:0016301">
    <property type="term" value="F:kinase activity"/>
    <property type="evidence" value="ECO:0007669"/>
    <property type="project" value="InterPro"/>
</dbReference>
<keyword evidence="5" id="KW-1185">Reference proteome</keyword>
<dbReference type="KEGG" id="hro:HELRODRAFT_106711"/>
<evidence type="ECO:0000313" key="5">
    <source>
        <dbReference type="Proteomes" id="UP000015101"/>
    </source>
</evidence>
<evidence type="ECO:0000313" key="4">
    <source>
        <dbReference type="EnsemblMetazoa" id="HelroP106711"/>
    </source>
</evidence>
<dbReference type="InterPro" id="IPR017438">
    <property type="entry name" value="ATP-NAD_kinase_N"/>
</dbReference>
<dbReference type="Gene3D" id="2.60.200.40">
    <property type="match status" value="1"/>
</dbReference>
<dbReference type="STRING" id="6412.T1EE40"/>
<dbReference type="Proteomes" id="UP000015101">
    <property type="component" value="Unassembled WGS sequence"/>
</dbReference>
<reference evidence="4" key="3">
    <citation type="submission" date="2015-06" db="UniProtKB">
        <authorList>
            <consortium name="EnsemblMetazoa"/>
        </authorList>
    </citation>
    <scope>IDENTIFICATION</scope>
</reference>
<dbReference type="InterPro" id="IPR050187">
    <property type="entry name" value="Lipid_Phosphate_FormReg"/>
</dbReference>
<dbReference type="InterPro" id="IPR016064">
    <property type="entry name" value="NAD/diacylglycerol_kinase_sf"/>
</dbReference>
<dbReference type="EMBL" id="AMQM01000926">
    <property type="status" value="NOT_ANNOTATED_CDS"/>
    <property type="molecule type" value="Genomic_DNA"/>
</dbReference>
<accession>T1EE40</accession>
<reference evidence="3 5" key="2">
    <citation type="journal article" date="2013" name="Nature">
        <title>Insights into bilaterian evolution from three spiralian genomes.</title>
        <authorList>
            <person name="Simakov O."/>
            <person name="Marletaz F."/>
            <person name="Cho S.J."/>
            <person name="Edsinger-Gonzales E."/>
            <person name="Havlak P."/>
            <person name="Hellsten U."/>
            <person name="Kuo D.H."/>
            <person name="Larsson T."/>
            <person name="Lv J."/>
            <person name="Arendt D."/>
            <person name="Savage R."/>
            <person name="Osoegawa K."/>
            <person name="de Jong P."/>
            <person name="Grimwood J."/>
            <person name="Chapman J.A."/>
            <person name="Shapiro H."/>
            <person name="Aerts A."/>
            <person name="Otillar R.P."/>
            <person name="Terry A.Y."/>
            <person name="Boore J.L."/>
            <person name="Grigoriev I.V."/>
            <person name="Lindberg D.R."/>
            <person name="Seaver E.C."/>
            <person name="Weisblat D.A."/>
            <person name="Putnam N.H."/>
            <person name="Rokhsar D.S."/>
        </authorList>
    </citation>
    <scope>NUCLEOTIDE SEQUENCE</scope>
</reference>
<dbReference type="RefSeq" id="XP_009019952.1">
    <property type="nucleotide sequence ID" value="XM_009021704.1"/>
</dbReference>
<gene>
    <name evidence="4" type="primary">20194842</name>
    <name evidence="3" type="ORF">HELRODRAFT_106711</name>
</gene>
<dbReference type="GO" id="GO:0046512">
    <property type="term" value="P:sphingosine biosynthetic process"/>
    <property type="evidence" value="ECO:0000318"/>
    <property type="project" value="GO_Central"/>
</dbReference>
<sequence length="347" mass="38659">MQVYKKKVVPILKEADVRYQTIETEYAGHAKDLIKNLNLSEIRGIVVVSGDGLVFEVINGLMEREDKFVAIKVPIGVIPGGSGNALICSVLYQAGYYFFESNSESYLHNIVLTSTLFVIKNRTEPMDLVTVETSSNKTLYSILSVAWGIVADVDIESEMYRYLGKARFTVGAIKRIVNLRKYKGTLSFLPCSNDDDTSTKPPADQNGKTFDSHRPAYAPNSLTTPVPDNWTKISANDFVSVVAMYQTHLAQDMKCIPSSKLQDGCIYLNVIKGNVSRAKMLHYFNSMEDGTLETISDPYCNIYKVKAFRIEPSDDITSGIMTVDGERVQFGSIQGWVNEGMCRVMKA</sequence>
<dbReference type="GeneID" id="20194842"/>
<dbReference type="AlphaFoldDB" id="T1EE40"/>
<dbReference type="CTD" id="20194842"/>
<dbReference type="InParanoid" id="T1EE40"/>
<evidence type="ECO:0000256" key="1">
    <source>
        <dbReference type="SAM" id="MobiDB-lite"/>
    </source>
</evidence>
<dbReference type="PANTHER" id="PTHR12358">
    <property type="entry name" value="SPHINGOSINE KINASE"/>
    <property type="match status" value="1"/>
</dbReference>
<dbReference type="EnsemblMetazoa" id="HelroT106711">
    <property type="protein sequence ID" value="HelroP106711"/>
    <property type="gene ID" value="HelroG106711"/>
</dbReference>
<feature type="region of interest" description="Disordered" evidence="1">
    <location>
        <begin position="193"/>
        <end position="218"/>
    </location>
</feature>
<dbReference type="OMA" id="TMGNFYA"/>
<dbReference type="GO" id="GO:0005737">
    <property type="term" value="C:cytoplasm"/>
    <property type="evidence" value="ECO:0000318"/>
    <property type="project" value="GO_Central"/>
</dbReference>
<protein>
    <recommendedName>
        <fullName evidence="2">DAGKc domain-containing protein</fullName>
    </recommendedName>
</protein>
<dbReference type="eggNOG" id="KOG1116">
    <property type="taxonomic scope" value="Eukaryota"/>
</dbReference>